<keyword evidence="2" id="KW-0812">Transmembrane</keyword>
<organism evidence="6 7">
    <name type="scientific">Azospirillum doebereinerae</name>
    <dbReference type="NCBI Taxonomy" id="92933"/>
    <lineage>
        <taxon>Bacteria</taxon>
        <taxon>Pseudomonadati</taxon>
        <taxon>Pseudomonadota</taxon>
        <taxon>Alphaproteobacteria</taxon>
        <taxon>Rhodospirillales</taxon>
        <taxon>Azospirillaceae</taxon>
        <taxon>Azospirillum</taxon>
    </lineage>
</organism>
<evidence type="ECO:0000256" key="3">
    <source>
        <dbReference type="ARBA" id="ARBA00022989"/>
    </source>
</evidence>
<accession>A0A433IZH4</accession>
<comment type="subcellular location">
    <subcellularLocation>
        <location evidence="1">Endomembrane system</location>
        <topology evidence="1">Multi-pass membrane protein</topology>
    </subcellularLocation>
</comment>
<keyword evidence="7" id="KW-1185">Reference proteome</keyword>
<gene>
    <name evidence="6" type="ORF">EJ913_30360</name>
</gene>
<comment type="caution">
    <text evidence="6">The sequence shown here is derived from an EMBL/GenBank/DDBJ whole genome shotgun (WGS) entry which is preliminary data.</text>
</comment>
<dbReference type="Pfam" id="PF06803">
    <property type="entry name" value="DUF1232"/>
    <property type="match status" value="1"/>
</dbReference>
<dbReference type="Proteomes" id="UP000280346">
    <property type="component" value="Unassembled WGS sequence"/>
</dbReference>
<evidence type="ECO:0000256" key="1">
    <source>
        <dbReference type="ARBA" id="ARBA00004127"/>
    </source>
</evidence>
<keyword evidence="4" id="KW-0472">Membrane</keyword>
<name>A0A433IZH4_9PROT</name>
<evidence type="ECO:0000259" key="5">
    <source>
        <dbReference type="Pfam" id="PF06803"/>
    </source>
</evidence>
<dbReference type="AlphaFoldDB" id="A0A433IZH4"/>
<proteinExistence type="predicted"/>
<feature type="domain" description="DUF1232" evidence="5">
    <location>
        <begin position="58"/>
        <end position="93"/>
    </location>
</feature>
<evidence type="ECO:0000313" key="7">
    <source>
        <dbReference type="Proteomes" id="UP000280346"/>
    </source>
</evidence>
<evidence type="ECO:0000256" key="4">
    <source>
        <dbReference type="ARBA" id="ARBA00023136"/>
    </source>
</evidence>
<evidence type="ECO:0000313" key="6">
    <source>
        <dbReference type="EMBL" id="RUQ60717.1"/>
    </source>
</evidence>
<dbReference type="InterPro" id="IPR010652">
    <property type="entry name" value="DUF1232"/>
</dbReference>
<protein>
    <submittedName>
        <fullName evidence="6">DUF1232 domain-containing protein</fullName>
    </submittedName>
</protein>
<reference evidence="6 7" key="1">
    <citation type="submission" date="2018-12" db="EMBL/GenBank/DDBJ databases">
        <authorList>
            <person name="Yang Y."/>
        </authorList>
    </citation>
    <scope>NUCLEOTIDE SEQUENCE [LARGE SCALE GENOMIC DNA]</scope>
    <source>
        <strain evidence="6 7">GSF71</strain>
    </source>
</reference>
<evidence type="ECO:0000256" key="2">
    <source>
        <dbReference type="ARBA" id="ARBA00022692"/>
    </source>
</evidence>
<dbReference type="OrthoDB" id="9813247at2"/>
<dbReference type="GO" id="GO:0012505">
    <property type="term" value="C:endomembrane system"/>
    <property type="evidence" value="ECO:0007669"/>
    <property type="project" value="UniProtKB-SubCell"/>
</dbReference>
<dbReference type="EMBL" id="RZIJ01000051">
    <property type="protein sequence ID" value="RUQ60717.1"/>
    <property type="molecule type" value="Genomic_DNA"/>
</dbReference>
<sequence>MPGTDVVVYDPARVEREERFVRRNFWRKLRANLHRIPFLEELLAAYFCATDPTTPFKVKAILIGALVYFVMPFDALPDWLLLAGFTDDAAVLAGAVQAVRTNMTPAHWSRARAALRAEQAAAGGGALDGEILAPDDASSTRG</sequence>
<keyword evidence="3" id="KW-1133">Transmembrane helix</keyword>
<dbReference type="RefSeq" id="WP_127005048.1">
    <property type="nucleotide sequence ID" value="NZ_CP173190.1"/>
</dbReference>